<dbReference type="EMBL" id="FYDG01000026">
    <property type="protein sequence ID" value="SNB83316.1"/>
    <property type="molecule type" value="Genomic_DNA"/>
</dbReference>
<organism evidence="2 3">
    <name type="scientific">Rhodoblastus acidophilus</name>
    <name type="common">Rhodopseudomonas acidophila</name>
    <dbReference type="NCBI Taxonomy" id="1074"/>
    <lineage>
        <taxon>Bacteria</taxon>
        <taxon>Pseudomonadati</taxon>
        <taxon>Pseudomonadota</taxon>
        <taxon>Alphaproteobacteria</taxon>
        <taxon>Hyphomicrobiales</taxon>
        <taxon>Rhodoblastaceae</taxon>
        <taxon>Rhodoblastus</taxon>
    </lineage>
</organism>
<gene>
    <name evidence="2" type="ORF">SAMN06265338_1263</name>
</gene>
<dbReference type="Proteomes" id="UP000198418">
    <property type="component" value="Unassembled WGS sequence"/>
</dbReference>
<dbReference type="InterPro" id="IPR025054">
    <property type="entry name" value="DUF3991"/>
</dbReference>
<dbReference type="Pfam" id="PF13155">
    <property type="entry name" value="Toprim_2"/>
    <property type="match status" value="1"/>
</dbReference>
<feature type="domain" description="DUF3991" evidence="1">
    <location>
        <begin position="134"/>
        <end position="199"/>
    </location>
</feature>
<evidence type="ECO:0000313" key="2">
    <source>
        <dbReference type="EMBL" id="SNB83316.1"/>
    </source>
</evidence>
<evidence type="ECO:0000259" key="1">
    <source>
        <dbReference type="Pfam" id="PF13154"/>
    </source>
</evidence>
<reference evidence="3" key="1">
    <citation type="submission" date="2017-06" db="EMBL/GenBank/DDBJ databases">
        <authorList>
            <person name="Varghese N."/>
            <person name="Submissions S."/>
        </authorList>
    </citation>
    <scope>NUCLEOTIDE SEQUENCE [LARGE SCALE GENOMIC DNA]</scope>
    <source>
        <strain evidence="3">DSM 137</strain>
    </source>
</reference>
<dbReference type="AlphaFoldDB" id="A0A212SD81"/>
<accession>A0A212SD81</accession>
<sequence length="312" mass="34181">MKDPRMEVDELRAGVSCATVLEQATPPWRLDRAESTRHCLKYRRGAGEIVIVTHKGAGWWDPNSDAKGDVFGLVQFLEPGLNFGHVRKTLRPLAGVQPDFAPMERTRAKRNPTQPIAERWAQKPRLRKHSQTWRYLAGRGLPETVLLAAARCDVIREGPYGSAWFAHRAGGVVTHVDVRGPTYKGSLTGGCKSLFVFPREIAGRSRFVLAEAAIDALSRAALESLRDDTIYAATGGGMGPDSTEMIKTHLRAIGVLPGAQFESAADANLAGDRYAARHETLAIEAGVPFLRRRPPIDGEDWNDVLKSQGVSP</sequence>
<dbReference type="RefSeq" id="WP_244593344.1">
    <property type="nucleotide sequence ID" value="NZ_FYDG01000026.1"/>
</dbReference>
<name>A0A212SD81_RHOAC</name>
<proteinExistence type="predicted"/>
<evidence type="ECO:0000313" key="3">
    <source>
        <dbReference type="Proteomes" id="UP000198418"/>
    </source>
</evidence>
<protein>
    <submittedName>
        <fullName evidence="2">Toprim-like</fullName>
    </submittedName>
</protein>
<dbReference type="Pfam" id="PF13154">
    <property type="entry name" value="DUF3991"/>
    <property type="match status" value="1"/>
</dbReference>
<keyword evidence="3" id="KW-1185">Reference proteome</keyword>